<evidence type="ECO:0000256" key="2">
    <source>
        <dbReference type="SAM" id="Phobius"/>
    </source>
</evidence>
<evidence type="ECO:0000313" key="4">
    <source>
        <dbReference type="EMBL" id="MDT9593501.1"/>
    </source>
</evidence>
<dbReference type="EMBL" id="JAVYII010000004">
    <property type="protein sequence ID" value="MDT9593501.1"/>
    <property type="molecule type" value="Genomic_DNA"/>
</dbReference>
<dbReference type="Proteomes" id="UP001268542">
    <property type="component" value="Unassembled WGS sequence"/>
</dbReference>
<evidence type="ECO:0000313" key="5">
    <source>
        <dbReference type="Proteomes" id="UP001268542"/>
    </source>
</evidence>
<gene>
    <name evidence="4" type="ORF">RDV89_10520</name>
</gene>
<proteinExistence type="predicted"/>
<evidence type="ECO:0000256" key="1">
    <source>
        <dbReference type="SAM" id="MobiDB-lite"/>
    </source>
</evidence>
<keyword evidence="5" id="KW-1185">Reference proteome</keyword>
<protein>
    <submittedName>
        <fullName evidence="4">DUF6286 domain-containing protein</fullName>
    </submittedName>
</protein>
<feature type="transmembrane region" description="Helical" evidence="2">
    <location>
        <begin position="27"/>
        <end position="50"/>
    </location>
</feature>
<keyword evidence="2" id="KW-1133">Transmembrane helix</keyword>
<dbReference type="InterPro" id="IPR046253">
    <property type="entry name" value="DUF6286"/>
</dbReference>
<accession>A0ABU3PW87</accession>
<feature type="domain" description="DUF6286" evidence="3">
    <location>
        <begin position="91"/>
        <end position="184"/>
    </location>
</feature>
<feature type="compositionally biased region" description="Polar residues" evidence="1">
    <location>
        <begin position="1"/>
        <end position="10"/>
    </location>
</feature>
<sequence length="194" mass="20182">MSATTPTSPRDTPRAPLPRPLRAAPRAFPPAAGVALLLALLAIGAAVVGVHDLAADRGWSQDSPWVPPVVDALDGLGPEPWLVGVGVLLGILGVWMIVVALAPARSSHLRANGTEADLWLAPEAVAALAQTVADRTSGVIAAETTRVSRRRVRVAVTTNRDAAAVRGAVETGVAETVGRLTRTRVQISTKELPR</sequence>
<reference evidence="4 5" key="1">
    <citation type="submission" date="2023-08" db="EMBL/GenBank/DDBJ databases">
        <title>Nocardioides seae sp. nov., a bacterium isolated from a soil.</title>
        <authorList>
            <person name="Wang X."/>
        </authorList>
    </citation>
    <scope>NUCLEOTIDE SEQUENCE [LARGE SCALE GENOMIC DNA]</scope>
    <source>
        <strain evidence="4 5">YZH12</strain>
    </source>
</reference>
<comment type="caution">
    <text evidence="4">The sequence shown here is derived from an EMBL/GenBank/DDBJ whole genome shotgun (WGS) entry which is preliminary data.</text>
</comment>
<dbReference type="RefSeq" id="WP_315732996.1">
    <property type="nucleotide sequence ID" value="NZ_JAVYII010000004.1"/>
</dbReference>
<organism evidence="4 5">
    <name type="scientific">Nocardioides imazamoxiresistens</name>
    <dbReference type="NCBI Taxonomy" id="3231893"/>
    <lineage>
        <taxon>Bacteria</taxon>
        <taxon>Bacillati</taxon>
        <taxon>Actinomycetota</taxon>
        <taxon>Actinomycetes</taxon>
        <taxon>Propionibacteriales</taxon>
        <taxon>Nocardioidaceae</taxon>
        <taxon>Nocardioides</taxon>
    </lineage>
</organism>
<dbReference type="Pfam" id="PF19803">
    <property type="entry name" value="DUF6286"/>
    <property type="match status" value="1"/>
</dbReference>
<feature type="region of interest" description="Disordered" evidence="1">
    <location>
        <begin position="1"/>
        <end position="22"/>
    </location>
</feature>
<keyword evidence="2" id="KW-0472">Membrane</keyword>
<evidence type="ECO:0000259" key="3">
    <source>
        <dbReference type="Pfam" id="PF19803"/>
    </source>
</evidence>
<keyword evidence="2" id="KW-0812">Transmembrane</keyword>
<name>A0ABU3PW87_9ACTN</name>
<feature type="transmembrane region" description="Helical" evidence="2">
    <location>
        <begin position="81"/>
        <end position="102"/>
    </location>
</feature>